<dbReference type="InterPro" id="IPR036852">
    <property type="entry name" value="Peptidase_S8/S53_dom_sf"/>
</dbReference>
<dbReference type="InterPro" id="IPR054399">
    <property type="entry name" value="Fervidolysin-like_N_prodom"/>
</dbReference>
<dbReference type="PANTHER" id="PTHR43806:SF11">
    <property type="entry name" value="CEREVISIN-RELATED"/>
    <property type="match status" value="1"/>
</dbReference>
<feature type="region of interest" description="Disordered" evidence="6">
    <location>
        <begin position="585"/>
        <end position="607"/>
    </location>
</feature>
<keyword evidence="2 5" id="KW-0645">Protease</keyword>
<dbReference type="Proteomes" id="UP001172082">
    <property type="component" value="Unassembled WGS sequence"/>
</dbReference>
<evidence type="ECO:0000256" key="5">
    <source>
        <dbReference type="PROSITE-ProRule" id="PRU01240"/>
    </source>
</evidence>
<dbReference type="InterPro" id="IPR000209">
    <property type="entry name" value="Peptidase_S8/S53_dom"/>
</dbReference>
<reference evidence="9" key="1">
    <citation type="submission" date="2023-06" db="EMBL/GenBank/DDBJ databases">
        <title>Genomic of Parafulvivirga corallium.</title>
        <authorList>
            <person name="Wang G."/>
        </authorList>
    </citation>
    <scope>NUCLEOTIDE SEQUENCE</scope>
    <source>
        <strain evidence="9">BMA10</strain>
    </source>
</reference>
<keyword evidence="4 5" id="KW-0720">Serine protease</keyword>
<dbReference type="PRINTS" id="PR00723">
    <property type="entry name" value="SUBTILISIN"/>
</dbReference>
<gene>
    <name evidence="9" type="ORF">QQ008_03335</name>
</gene>
<comment type="caution">
    <text evidence="9">The sequence shown here is derived from an EMBL/GenBank/DDBJ whole genome shotgun (WGS) entry which is preliminary data.</text>
</comment>
<dbReference type="InterPro" id="IPR023827">
    <property type="entry name" value="Peptidase_S8_Asp-AS"/>
</dbReference>
<dbReference type="SUPFAM" id="SSF52743">
    <property type="entry name" value="Subtilisin-like"/>
    <property type="match status" value="1"/>
</dbReference>
<dbReference type="PROSITE" id="PS51892">
    <property type="entry name" value="SUBTILASE"/>
    <property type="match status" value="1"/>
</dbReference>
<dbReference type="Pfam" id="PF00082">
    <property type="entry name" value="Peptidase_S8"/>
    <property type="match status" value="1"/>
</dbReference>
<evidence type="ECO:0000256" key="2">
    <source>
        <dbReference type="ARBA" id="ARBA00022670"/>
    </source>
</evidence>
<accession>A0ABT8KLB8</accession>
<sequence>MRTNEQTSAILTMLVMWFIASLGHSDALAQHYQVRSFKNDKKEERWKQKKDHYYVDNQMIVLKPSRNARLLRIDNVPEKKRDSVVEQFSTALREAAPPPKLFKFLTKKNNKIVLRTEDVLLRENNILFYHYQRGGRKHRLNRITRDVLQQIPSLKEENNIFETGDAIQMVINQFIVQFDDELTENDINNMLSQYNAEIIEETSCDKGYIISFNEEVAETEWLNQSNKLSDDSKVKFSEPNFIRIVRSTEYDNRINPGETHLEDTILCSADQPSDPRFIAQWYLENNGEWMGDENVDINICQAWEISKEENNPVTVAIIDDGVDISHPEFEGKIVGNRDLTGTLARLGLGHNENHGTACAGLIAANHNNRHGIAGIAPNAKIFSIKAFSRFSGGESNIVLTSRLAKAIDMAVDAEVNVINNSWVGGTPSTCLNNAIDRAIQDSCTVVFSVGNCWKKDVQYPANLPVPKGIIAVSATCERDGFESISNCGPEVTISAPGSHLFTTSNCQGYMENFGATSGACALVSGVAALILSYEPDLGPYSIRELLSKFAKDLGREGWDKKFGHGRLDASKVLEELLRRRTIAQELEQDNELPNKNTSSEGDTGLKD</sequence>
<evidence type="ECO:0000313" key="10">
    <source>
        <dbReference type="Proteomes" id="UP001172082"/>
    </source>
</evidence>
<proteinExistence type="inferred from homology"/>
<name>A0ABT8KLB8_9BACT</name>
<keyword evidence="10" id="KW-1185">Reference proteome</keyword>
<organism evidence="9 10">
    <name type="scientific">Splendidivirga corallicola</name>
    <dbReference type="NCBI Taxonomy" id="3051826"/>
    <lineage>
        <taxon>Bacteria</taxon>
        <taxon>Pseudomonadati</taxon>
        <taxon>Bacteroidota</taxon>
        <taxon>Cytophagia</taxon>
        <taxon>Cytophagales</taxon>
        <taxon>Splendidivirgaceae</taxon>
        <taxon>Splendidivirga</taxon>
    </lineage>
</organism>
<keyword evidence="3 5" id="KW-0378">Hydrolase</keyword>
<comment type="similarity">
    <text evidence="1 5">Belongs to the peptidase S8 family.</text>
</comment>
<protein>
    <submittedName>
        <fullName evidence="9">S8 family serine peptidase</fullName>
    </submittedName>
</protein>
<feature type="active site" description="Charge relay system" evidence="5">
    <location>
        <position position="319"/>
    </location>
</feature>
<dbReference type="PROSITE" id="PS00136">
    <property type="entry name" value="SUBTILASE_ASP"/>
    <property type="match status" value="1"/>
</dbReference>
<dbReference type="PROSITE" id="PS00137">
    <property type="entry name" value="SUBTILASE_HIS"/>
    <property type="match status" value="1"/>
</dbReference>
<dbReference type="PANTHER" id="PTHR43806">
    <property type="entry name" value="PEPTIDASE S8"/>
    <property type="match status" value="1"/>
</dbReference>
<feature type="active site" description="Charge relay system" evidence="5">
    <location>
        <position position="517"/>
    </location>
</feature>
<dbReference type="RefSeq" id="WP_346750395.1">
    <property type="nucleotide sequence ID" value="NZ_JAUJEA010000001.1"/>
</dbReference>
<dbReference type="InterPro" id="IPR050131">
    <property type="entry name" value="Peptidase_S8_subtilisin-like"/>
</dbReference>
<evidence type="ECO:0000313" key="9">
    <source>
        <dbReference type="EMBL" id="MDN5200370.1"/>
    </source>
</evidence>
<feature type="compositionally biased region" description="Polar residues" evidence="6">
    <location>
        <begin position="591"/>
        <end position="601"/>
    </location>
</feature>
<evidence type="ECO:0000259" key="8">
    <source>
        <dbReference type="Pfam" id="PF22148"/>
    </source>
</evidence>
<dbReference type="EMBL" id="JAUJEA010000001">
    <property type="protein sequence ID" value="MDN5200370.1"/>
    <property type="molecule type" value="Genomic_DNA"/>
</dbReference>
<evidence type="ECO:0000256" key="3">
    <source>
        <dbReference type="ARBA" id="ARBA00022801"/>
    </source>
</evidence>
<evidence type="ECO:0000259" key="7">
    <source>
        <dbReference type="Pfam" id="PF00082"/>
    </source>
</evidence>
<dbReference type="InterPro" id="IPR022398">
    <property type="entry name" value="Peptidase_S8_His-AS"/>
</dbReference>
<dbReference type="Gene3D" id="3.40.50.200">
    <property type="entry name" value="Peptidase S8/S53 domain"/>
    <property type="match status" value="1"/>
</dbReference>
<evidence type="ECO:0000256" key="6">
    <source>
        <dbReference type="SAM" id="MobiDB-lite"/>
    </source>
</evidence>
<dbReference type="InterPro" id="IPR015500">
    <property type="entry name" value="Peptidase_S8_subtilisin-rel"/>
</dbReference>
<feature type="active site" description="Charge relay system" evidence="5">
    <location>
        <position position="354"/>
    </location>
</feature>
<evidence type="ECO:0000256" key="4">
    <source>
        <dbReference type="ARBA" id="ARBA00022825"/>
    </source>
</evidence>
<evidence type="ECO:0000256" key="1">
    <source>
        <dbReference type="ARBA" id="ARBA00011073"/>
    </source>
</evidence>
<feature type="domain" description="Peptidase S8/S53" evidence="7">
    <location>
        <begin position="313"/>
        <end position="565"/>
    </location>
</feature>
<feature type="domain" description="Fervidolysin-like N-terminal prodomain" evidence="8">
    <location>
        <begin position="159"/>
        <end position="240"/>
    </location>
</feature>
<dbReference type="Pfam" id="PF22148">
    <property type="entry name" value="Fervidolysin_NPro-like"/>
    <property type="match status" value="1"/>
</dbReference>